<evidence type="ECO:0000256" key="2">
    <source>
        <dbReference type="ARBA" id="ARBA00004725"/>
    </source>
</evidence>
<reference evidence="8 10" key="1">
    <citation type="submission" date="2012-11" db="EMBL/GenBank/DDBJ databases">
        <title>Whole genome sequence of Acetobacter cibinongensis 4H-1.</title>
        <authorList>
            <person name="Azuma Y."/>
            <person name="Higashiura N."/>
            <person name="Hirakawa H."/>
            <person name="Matsushita K."/>
        </authorList>
    </citation>
    <scope>NUCLEOTIDE SEQUENCE [LARGE SCALE GENOMIC DNA]</scope>
    <source>
        <strain evidence="8 10">4H-1</strain>
    </source>
</reference>
<keyword evidence="11" id="KW-1185">Reference proteome</keyword>
<dbReference type="InterPro" id="IPR005720">
    <property type="entry name" value="Dihydroorotate_DH_cat"/>
</dbReference>
<accession>A0A0D6MZU0</accession>
<proteinExistence type="predicted"/>
<evidence type="ECO:0000313" key="11">
    <source>
        <dbReference type="Proteomes" id="UP000321891"/>
    </source>
</evidence>
<dbReference type="AlphaFoldDB" id="A0A0D6MZU0"/>
<evidence type="ECO:0000256" key="6">
    <source>
        <dbReference type="ARBA" id="ARBA00023002"/>
    </source>
</evidence>
<keyword evidence="3" id="KW-0285">Flavoprotein</keyword>
<organism evidence="8 10">
    <name type="scientific">Acetobacter cibinongensis</name>
    <dbReference type="NCBI Taxonomy" id="146475"/>
    <lineage>
        <taxon>Bacteria</taxon>
        <taxon>Pseudomonadati</taxon>
        <taxon>Pseudomonadota</taxon>
        <taxon>Alphaproteobacteria</taxon>
        <taxon>Acetobacterales</taxon>
        <taxon>Acetobacteraceae</taxon>
        <taxon>Acetobacter</taxon>
    </lineage>
</organism>
<dbReference type="GO" id="GO:0006207">
    <property type="term" value="P:'de novo' pyrimidine nucleobase biosynthetic process"/>
    <property type="evidence" value="ECO:0007669"/>
    <property type="project" value="TreeGrafter"/>
</dbReference>
<dbReference type="Pfam" id="PF01180">
    <property type="entry name" value="DHO_dh"/>
    <property type="match status" value="1"/>
</dbReference>
<evidence type="ECO:0000256" key="5">
    <source>
        <dbReference type="ARBA" id="ARBA00022975"/>
    </source>
</evidence>
<evidence type="ECO:0000313" key="10">
    <source>
        <dbReference type="Proteomes" id="UP000032671"/>
    </source>
</evidence>
<dbReference type="InterPro" id="IPR012135">
    <property type="entry name" value="Dihydroorotate_DH_1_2"/>
</dbReference>
<protein>
    <submittedName>
        <fullName evidence="8">Dihydroorotate dehydrogenase</fullName>
    </submittedName>
</protein>
<dbReference type="Proteomes" id="UP000321891">
    <property type="component" value="Unassembled WGS sequence"/>
</dbReference>
<dbReference type="RefSeq" id="WP_048837111.1">
    <property type="nucleotide sequence ID" value="NZ_BAMV01000001.1"/>
</dbReference>
<evidence type="ECO:0000313" key="9">
    <source>
        <dbReference type="EMBL" id="GEL58864.1"/>
    </source>
</evidence>
<sequence length="334" mass="35847">MLDLTTRYMGLALKNPVVASASPLTAELESILRVADAGASAIVMASLFEEDIAAQEVHEASLMSMGENSHPEATEYFPSFAVASPLEGRLNTLRRAADRAGVPIIASLNGSTQAGWVHFARQLEQAGAAAIELNIWHVPTDPDETGADVEARLVGILKAVKADVTIPVSVKLPPFWSAPGNVAKQLVQAGADGLVLFNRFYEPELDIRAQTLDSHVPLSNSDDLRLPLVWTGLLSRRLDTSFAVSGGVTSGDDVVRCLLAGADVAMVTSALLRNGPDFIKTMLVAVQEWMTAQKLESVQDFKGHSAAHGTAQAAEKFLRQQYRRIISPTPSLNR</sequence>
<dbReference type="GO" id="GO:0005737">
    <property type="term" value="C:cytoplasm"/>
    <property type="evidence" value="ECO:0007669"/>
    <property type="project" value="InterPro"/>
</dbReference>
<dbReference type="PANTHER" id="PTHR48109">
    <property type="entry name" value="DIHYDROOROTATE DEHYDROGENASE (QUINONE), MITOCHONDRIAL-RELATED"/>
    <property type="match status" value="1"/>
</dbReference>
<feature type="domain" description="Dihydroorotate dehydrogenase catalytic" evidence="7">
    <location>
        <begin position="91"/>
        <end position="287"/>
    </location>
</feature>
<dbReference type="SUPFAM" id="SSF51395">
    <property type="entry name" value="FMN-linked oxidoreductases"/>
    <property type="match status" value="1"/>
</dbReference>
<dbReference type="EMBL" id="BJVU01000005">
    <property type="protein sequence ID" value="GEL58864.1"/>
    <property type="molecule type" value="Genomic_DNA"/>
</dbReference>
<comment type="cofactor">
    <cofactor evidence="1">
        <name>FMN</name>
        <dbReference type="ChEBI" id="CHEBI:58210"/>
    </cofactor>
</comment>
<accession>A0A6N3SP95</accession>
<evidence type="ECO:0000259" key="7">
    <source>
        <dbReference type="Pfam" id="PF01180"/>
    </source>
</evidence>
<keyword evidence="6" id="KW-0560">Oxidoreductase</keyword>
<evidence type="ECO:0000313" key="8">
    <source>
        <dbReference type="EMBL" id="GAN59000.1"/>
    </source>
</evidence>
<comment type="caution">
    <text evidence="8">The sequence shown here is derived from an EMBL/GenBank/DDBJ whole genome shotgun (WGS) entry which is preliminary data.</text>
</comment>
<dbReference type="NCBIfam" id="NF005741">
    <property type="entry name" value="PRK07565.1"/>
    <property type="match status" value="1"/>
</dbReference>
<dbReference type="Gene3D" id="3.20.20.70">
    <property type="entry name" value="Aldolase class I"/>
    <property type="match status" value="1"/>
</dbReference>
<dbReference type="InterPro" id="IPR013785">
    <property type="entry name" value="Aldolase_TIM"/>
</dbReference>
<evidence type="ECO:0000256" key="4">
    <source>
        <dbReference type="ARBA" id="ARBA00022643"/>
    </source>
</evidence>
<evidence type="ECO:0000256" key="3">
    <source>
        <dbReference type="ARBA" id="ARBA00022630"/>
    </source>
</evidence>
<dbReference type="PANTHER" id="PTHR48109:SF3">
    <property type="entry name" value="SLL0744 PROTEIN"/>
    <property type="match status" value="1"/>
</dbReference>
<dbReference type="UniPathway" id="UPA00070"/>
<dbReference type="Proteomes" id="UP000032671">
    <property type="component" value="Unassembled WGS sequence"/>
</dbReference>
<gene>
    <name evidence="8" type="ORF">Abci_001_016</name>
    <name evidence="9" type="ORF">ACI01nite_14660</name>
</gene>
<name>A0A0D6MZU0_9PROT</name>
<keyword evidence="4" id="KW-0288">FMN</keyword>
<dbReference type="GO" id="GO:0004152">
    <property type="term" value="F:dihydroorotate dehydrogenase activity"/>
    <property type="evidence" value="ECO:0007669"/>
    <property type="project" value="InterPro"/>
</dbReference>
<dbReference type="EMBL" id="BAMV01000001">
    <property type="protein sequence ID" value="GAN59000.1"/>
    <property type="molecule type" value="Genomic_DNA"/>
</dbReference>
<dbReference type="GO" id="GO:0044205">
    <property type="term" value="P:'de novo' UMP biosynthetic process"/>
    <property type="evidence" value="ECO:0007669"/>
    <property type="project" value="UniProtKB-UniPathway"/>
</dbReference>
<comment type="pathway">
    <text evidence="2">Pyrimidine metabolism; UMP biosynthesis via de novo pathway.</text>
</comment>
<keyword evidence="5" id="KW-0665">Pyrimidine biosynthesis</keyword>
<reference evidence="9 11" key="2">
    <citation type="submission" date="2019-07" db="EMBL/GenBank/DDBJ databases">
        <title>Whole genome shotgun sequence of Acetobacter cibinongensis NBRC 16605.</title>
        <authorList>
            <person name="Hosoyama A."/>
            <person name="Uohara A."/>
            <person name="Ohji S."/>
            <person name="Ichikawa N."/>
        </authorList>
    </citation>
    <scope>NUCLEOTIDE SEQUENCE [LARGE SCALE GENOMIC DNA]</scope>
    <source>
        <strain evidence="9 11">NBRC 16605</strain>
    </source>
</reference>
<dbReference type="PIRSF" id="PIRSF000164">
    <property type="entry name" value="DHO_oxidase"/>
    <property type="match status" value="1"/>
</dbReference>
<evidence type="ECO:0000256" key="1">
    <source>
        <dbReference type="ARBA" id="ARBA00001917"/>
    </source>
</evidence>
<dbReference type="STRING" id="1231339.Abci_001_016"/>
<dbReference type="InterPro" id="IPR050074">
    <property type="entry name" value="DHO_dehydrogenase"/>
</dbReference>